<dbReference type="Gene3D" id="3.30.450.20">
    <property type="entry name" value="PAS domain"/>
    <property type="match status" value="2"/>
</dbReference>
<reference evidence="11" key="1">
    <citation type="journal article" date="2020" name="mSystems">
        <title>Genome- and Community-Level Interaction Insights into Carbon Utilization and Element Cycling Functions of Hydrothermarchaeota in Hydrothermal Sediment.</title>
        <authorList>
            <person name="Zhou Z."/>
            <person name="Liu Y."/>
            <person name="Xu W."/>
            <person name="Pan J."/>
            <person name="Luo Z.H."/>
            <person name="Li M."/>
        </authorList>
    </citation>
    <scope>NUCLEOTIDE SEQUENCE [LARGE SCALE GENOMIC DNA]</scope>
    <source>
        <strain evidence="11">HyVt-19</strain>
    </source>
</reference>
<feature type="domain" description="Histidine kinase" evidence="8">
    <location>
        <begin position="275"/>
        <end position="532"/>
    </location>
</feature>
<dbReference type="InterPro" id="IPR013656">
    <property type="entry name" value="PAS_4"/>
</dbReference>
<keyword evidence="6" id="KW-0067">ATP-binding</keyword>
<evidence type="ECO:0000256" key="5">
    <source>
        <dbReference type="ARBA" id="ARBA00022777"/>
    </source>
</evidence>
<dbReference type="PANTHER" id="PTHR43065:SF46">
    <property type="entry name" value="C4-DICARBOXYLATE TRANSPORT SENSOR PROTEIN DCTB"/>
    <property type="match status" value="1"/>
</dbReference>
<dbReference type="SUPFAM" id="SSF55785">
    <property type="entry name" value="PYP-like sensor domain (PAS domain)"/>
    <property type="match status" value="2"/>
</dbReference>
<dbReference type="InterPro" id="IPR035965">
    <property type="entry name" value="PAS-like_dom_sf"/>
</dbReference>
<evidence type="ECO:0000256" key="3">
    <source>
        <dbReference type="ARBA" id="ARBA00022679"/>
    </source>
</evidence>
<keyword evidence="7" id="KW-0902">Two-component regulatory system</keyword>
<dbReference type="Pfam" id="PF02518">
    <property type="entry name" value="HATPase_c"/>
    <property type="match status" value="1"/>
</dbReference>
<keyword evidence="4" id="KW-0547">Nucleotide-binding</keyword>
<dbReference type="SUPFAM" id="SSF55874">
    <property type="entry name" value="ATPase domain of HSP90 chaperone/DNA topoisomerase II/histidine kinase"/>
    <property type="match status" value="1"/>
</dbReference>
<dbReference type="Gene3D" id="3.30.565.10">
    <property type="entry name" value="Histidine kinase-like ATPase, C-terminal domain"/>
    <property type="match status" value="1"/>
</dbReference>
<dbReference type="GO" id="GO:0000160">
    <property type="term" value="P:phosphorelay signal transduction system"/>
    <property type="evidence" value="ECO:0007669"/>
    <property type="project" value="UniProtKB-KW"/>
</dbReference>
<dbReference type="InterPro" id="IPR003594">
    <property type="entry name" value="HATPase_dom"/>
</dbReference>
<evidence type="ECO:0000259" key="10">
    <source>
        <dbReference type="PROSITE" id="PS50113"/>
    </source>
</evidence>
<feature type="domain" description="PAC" evidence="10">
    <location>
        <begin position="210"/>
        <end position="262"/>
    </location>
</feature>
<keyword evidence="3" id="KW-0808">Transferase</keyword>
<evidence type="ECO:0000256" key="6">
    <source>
        <dbReference type="ARBA" id="ARBA00022840"/>
    </source>
</evidence>
<sequence length="541" mass="60778">IAIDVTTEKQFIEIIERGKREWEQTFDTVPNLIALIDKNFIIRRINKPFANRLNKHPKELIGCPCWETYCHKANPLPCDIADDLKAGRTICKTIDHEILKGHFIYHVTPLKDAEGNFNGALCTYTDITAFKKAKDELNAMYSELQAVINAVSAIVIAIDENGIVYRWNRQAENYFGIRASVAVGSSLEDLTEELPIAEYVRSASETGQSVSKEIKIENLNGRISFLEVLIHPYKKTNSGKHKILIVAFDITEKKHMEMQVAHSQKLQAIGTLAAGIAHEINSPAQCIAANLPFIQESFTELLKIISQCQELGGLDPSSPRRLELLKNIKKSEEEIDIDFLTTEIPQAIQQSIECITQIQKIVSSIRDFSHPLTPKRQWEDIHKSIQSVVNLTKNEWKRIAEVSLKLDPKLPLLYCSPTEVNQVLLNIVVNALQAIQEKKEKNSNFWGRLTLETSLNGPWCEIKISDNGVGIPDTIKDKVFEPFFTTKDPGMGTGQGLAIAQAIVVRGHSGQIFFNSKEGKGTEFVIRLPLKSQQDEDGEVK</sequence>
<dbReference type="InterPro" id="IPR000014">
    <property type="entry name" value="PAS"/>
</dbReference>
<evidence type="ECO:0000256" key="4">
    <source>
        <dbReference type="ARBA" id="ARBA00022741"/>
    </source>
</evidence>
<proteinExistence type="predicted"/>
<evidence type="ECO:0000256" key="1">
    <source>
        <dbReference type="ARBA" id="ARBA00000085"/>
    </source>
</evidence>
<keyword evidence="5" id="KW-0418">Kinase</keyword>
<dbReference type="Gene3D" id="1.10.287.130">
    <property type="match status" value="1"/>
</dbReference>
<dbReference type="AlphaFoldDB" id="A0A7C1AXM2"/>
<dbReference type="InterPro" id="IPR005467">
    <property type="entry name" value="His_kinase_dom"/>
</dbReference>
<dbReference type="PANTHER" id="PTHR43065">
    <property type="entry name" value="SENSOR HISTIDINE KINASE"/>
    <property type="match status" value="1"/>
</dbReference>
<dbReference type="Pfam" id="PF08448">
    <property type="entry name" value="PAS_4"/>
    <property type="match status" value="2"/>
</dbReference>
<evidence type="ECO:0000259" key="9">
    <source>
        <dbReference type="PROSITE" id="PS50112"/>
    </source>
</evidence>
<dbReference type="PRINTS" id="PR00344">
    <property type="entry name" value="BCTRLSENSOR"/>
</dbReference>
<dbReference type="PROSITE" id="PS50113">
    <property type="entry name" value="PAC"/>
    <property type="match status" value="1"/>
</dbReference>
<gene>
    <name evidence="11" type="ORF">ENG14_07285</name>
</gene>
<organism evidence="11">
    <name type="scientific">Thermodesulforhabdus norvegica</name>
    <dbReference type="NCBI Taxonomy" id="39841"/>
    <lineage>
        <taxon>Bacteria</taxon>
        <taxon>Pseudomonadati</taxon>
        <taxon>Thermodesulfobacteriota</taxon>
        <taxon>Syntrophobacteria</taxon>
        <taxon>Syntrophobacterales</taxon>
        <taxon>Thermodesulforhabdaceae</taxon>
        <taxon>Thermodesulforhabdus</taxon>
    </lineage>
</organism>
<dbReference type="PROSITE" id="PS50109">
    <property type="entry name" value="HIS_KIN"/>
    <property type="match status" value="1"/>
</dbReference>
<protein>
    <recommendedName>
        <fullName evidence="2">histidine kinase</fullName>
        <ecNumber evidence="2">2.7.13.3</ecNumber>
    </recommendedName>
</protein>
<dbReference type="GO" id="GO:0005524">
    <property type="term" value="F:ATP binding"/>
    <property type="evidence" value="ECO:0007669"/>
    <property type="project" value="UniProtKB-KW"/>
</dbReference>
<dbReference type="SMART" id="SM00387">
    <property type="entry name" value="HATPase_c"/>
    <property type="match status" value="1"/>
</dbReference>
<comment type="caution">
    <text evidence="11">The sequence shown here is derived from an EMBL/GenBank/DDBJ whole genome shotgun (WGS) entry which is preliminary data.</text>
</comment>
<comment type="catalytic activity">
    <reaction evidence="1">
        <text>ATP + protein L-histidine = ADP + protein N-phospho-L-histidine.</text>
        <dbReference type="EC" id="2.7.13.3"/>
    </reaction>
</comment>
<evidence type="ECO:0000256" key="7">
    <source>
        <dbReference type="ARBA" id="ARBA00023012"/>
    </source>
</evidence>
<dbReference type="InterPro" id="IPR000700">
    <property type="entry name" value="PAS-assoc_C"/>
</dbReference>
<evidence type="ECO:0000256" key="2">
    <source>
        <dbReference type="ARBA" id="ARBA00012438"/>
    </source>
</evidence>
<dbReference type="EMBL" id="DQZW01000344">
    <property type="protein sequence ID" value="HDL90691.1"/>
    <property type="molecule type" value="Genomic_DNA"/>
</dbReference>
<name>A0A7C1AXM2_9BACT</name>
<evidence type="ECO:0000259" key="8">
    <source>
        <dbReference type="PROSITE" id="PS50109"/>
    </source>
</evidence>
<dbReference type="PROSITE" id="PS50112">
    <property type="entry name" value="PAS"/>
    <property type="match status" value="1"/>
</dbReference>
<dbReference type="InterPro" id="IPR004358">
    <property type="entry name" value="Sig_transdc_His_kin-like_C"/>
</dbReference>
<dbReference type="Proteomes" id="UP000886355">
    <property type="component" value="Unassembled WGS sequence"/>
</dbReference>
<feature type="domain" description="PAS" evidence="9">
    <location>
        <begin position="140"/>
        <end position="187"/>
    </location>
</feature>
<accession>A0A7C1AXM2</accession>
<dbReference type="EC" id="2.7.13.3" evidence="2"/>
<dbReference type="InterPro" id="IPR036890">
    <property type="entry name" value="HATPase_C_sf"/>
</dbReference>
<dbReference type="NCBIfam" id="TIGR00229">
    <property type="entry name" value="sensory_box"/>
    <property type="match status" value="1"/>
</dbReference>
<evidence type="ECO:0000313" key="11">
    <source>
        <dbReference type="EMBL" id="HDL90691.1"/>
    </source>
</evidence>
<dbReference type="SMART" id="SM00091">
    <property type="entry name" value="PAS"/>
    <property type="match status" value="2"/>
</dbReference>
<feature type="non-terminal residue" evidence="11">
    <location>
        <position position="1"/>
    </location>
</feature>
<dbReference type="GO" id="GO:0004673">
    <property type="term" value="F:protein histidine kinase activity"/>
    <property type="evidence" value="ECO:0007669"/>
    <property type="project" value="UniProtKB-EC"/>
</dbReference>
<dbReference type="CDD" id="cd00130">
    <property type="entry name" value="PAS"/>
    <property type="match status" value="1"/>
</dbReference>